<evidence type="ECO:0000313" key="2">
    <source>
        <dbReference type="EMBL" id="NGM20880.1"/>
    </source>
</evidence>
<evidence type="ECO:0000313" key="3">
    <source>
        <dbReference type="Proteomes" id="UP000475385"/>
    </source>
</evidence>
<gene>
    <name evidence="2" type="ORF">G3576_12715</name>
</gene>
<dbReference type="PRINTS" id="PR00598">
    <property type="entry name" value="HTHMARR"/>
</dbReference>
<dbReference type="SUPFAM" id="SSF46785">
    <property type="entry name" value="Winged helix' DNA-binding domain"/>
    <property type="match status" value="1"/>
</dbReference>
<dbReference type="GO" id="GO:0006950">
    <property type="term" value="P:response to stress"/>
    <property type="evidence" value="ECO:0007669"/>
    <property type="project" value="TreeGrafter"/>
</dbReference>
<feature type="domain" description="HTH marR-type" evidence="1">
    <location>
        <begin position="20"/>
        <end position="152"/>
    </location>
</feature>
<dbReference type="EMBL" id="JAAIKB010000004">
    <property type="protein sequence ID" value="NGM20880.1"/>
    <property type="molecule type" value="Genomic_DNA"/>
</dbReference>
<dbReference type="Gene3D" id="1.10.10.10">
    <property type="entry name" value="Winged helix-like DNA-binding domain superfamily/Winged helix DNA-binding domain"/>
    <property type="match status" value="1"/>
</dbReference>
<accession>A0A6M1LKL8</accession>
<dbReference type="Pfam" id="PF01047">
    <property type="entry name" value="MarR"/>
    <property type="match status" value="1"/>
</dbReference>
<name>A0A6M1LKL8_9PROT</name>
<dbReference type="PANTHER" id="PTHR33164:SF89">
    <property type="entry name" value="MARR FAMILY REGULATORY PROTEIN"/>
    <property type="match status" value="1"/>
</dbReference>
<sequence>MDILRSIGRKRAVSASGGLEGQVGFLLRLAQEASFAAFARRTGEAALRPGRYAILSLVGAHPGISQTALGQAAGRDKSTLTPALADLEKRGLLRRDRVAGDRRSYALRLTPAGRAMLTRLAAHAAAHDRDLDALVGEEARDAVLAALRRIAGGWGES</sequence>
<protein>
    <submittedName>
        <fullName evidence="2">MarR family transcriptional regulator</fullName>
    </submittedName>
</protein>
<dbReference type="PROSITE" id="PS50995">
    <property type="entry name" value="HTH_MARR_2"/>
    <property type="match status" value="1"/>
</dbReference>
<dbReference type="GO" id="GO:0003700">
    <property type="term" value="F:DNA-binding transcription factor activity"/>
    <property type="evidence" value="ECO:0007669"/>
    <property type="project" value="InterPro"/>
</dbReference>
<dbReference type="InterPro" id="IPR036388">
    <property type="entry name" value="WH-like_DNA-bd_sf"/>
</dbReference>
<keyword evidence="3" id="KW-1185">Reference proteome</keyword>
<dbReference type="InterPro" id="IPR000835">
    <property type="entry name" value="HTH_MarR-typ"/>
</dbReference>
<proteinExistence type="predicted"/>
<reference evidence="2 3" key="1">
    <citation type="submission" date="2020-03" db="EMBL/GenBank/DDBJ databases">
        <title>Roseomonas stagni sp. nov., isolated from pond water in Japan.</title>
        <authorList>
            <person name="Furuhata K."/>
            <person name="Miyamoto H."/>
            <person name="Goto K."/>
        </authorList>
    </citation>
    <scope>NUCLEOTIDE SEQUENCE [LARGE SCALE GENOMIC DNA]</scope>
    <source>
        <strain evidence="2 3">PeD5</strain>
    </source>
</reference>
<dbReference type="AlphaFoldDB" id="A0A6M1LKL8"/>
<organism evidence="2 3">
    <name type="scientific">Falsiroseomonas algicola</name>
    <dbReference type="NCBI Taxonomy" id="2716930"/>
    <lineage>
        <taxon>Bacteria</taxon>
        <taxon>Pseudomonadati</taxon>
        <taxon>Pseudomonadota</taxon>
        <taxon>Alphaproteobacteria</taxon>
        <taxon>Acetobacterales</taxon>
        <taxon>Roseomonadaceae</taxon>
        <taxon>Falsiroseomonas</taxon>
    </lineage>
</organism>
<dbReference type="PANTHER" id="PTHR33164">
    <property type="entry name" value="TRANSCRIPTIONAL REGULATOR, MARR FAMILY"/>
    <property type="match status" value="1"/>
</dbReference>
<dbReference type="InterPro" id="IPR036390">
    <property type="entry name" value="WH_DNA-bd_sf"/>
</dbReference>
<evidence type="ECO:0000259" key="1">
    <source>
        <dbReference type="PROSITE" id="PS50995"/>
    </source>
</evidence>
<dbReference type="SMART" id="SM00347">
    <property type="entry name" value="HTH_MARR"/>
    <property type="match status" value="1"/>
</dbReference>
<dbReference type="InterPro" id="IPR039422">
    <property type="entry name" value="MarR/SlyA-like"/>
</dbReference>
<dbReference type="Proteomes" id="UP000475385">
    <property type="component" value="Unassembled WGS sequence"/>
</dbReference>
<comment type="caution">
    <text evidence="2">The sequence shown here is derived from an EMBL/GenBank/DDBJ whole genome shotgun (WGS) entry which is preliminary data.</text>
</comment>